<proteinExistence type="predicted"/>
<reference evidence="1" key="1">
    <citation type="submission" date="2016-07" db="EMBL/GenBank/DDBJ databases">
        <authorList>
            <person name="Bretaudeau A."/>
        </authorList>
    </citation>
    <scope>NUCLEOTIDE SEQUENCE</scope>
    <source>
        <strain evidence="1">Rice</strain>
        <tissue evidence="1">Whole body</tissue>
    </source>
</reference>
<sequence>MCTEGAIGSRIKMPFKLKKKGLRPEIPKDLILRAIEELLLANHSLINKQSPPQWSPETPEALQLQYLSLVT</sequence>
<evidence type="ECO:0000313" key="1">
    <source>
        <dbReference type="EMBL" id="SOQ37566.1"/>
    </source>
</evidence>
<dbReference type="AlphaFoldDB" id="A0A2H1V9U7"/>
<name>A0A2H1V9U7_SPOFR</name>
<protein>
    <submittedName>
        <fullName evidence="1">SFRICE_020127</fullName>
    </submittedName>
</protein>
<dbReference type="EMBL" id="ODYU01001415">
    <property type="protein sequence ID" value="SOQ37566.1"/>
    <property type="molecule type" value="Genomic_DNA"/>
</dbReference>
<accession>A0A2H1V9U7</accession>
<gene>
    <name evidence="1" type="ORF">SFRICE_020127</name>
</gene>
<organism evidence="1">
    <name type="scientific">Spodoptera frugiperda</name>
    <name type="common">Fall armyworm</name>
    <dbReference type="NCBI Taxonomy" id="7108"/>
    <lineage>
        <taxon>Eukaryota</taxon>
        <taxon>Metazoa</taxon>
        <taxon>Ecdysozoa</taxon>
        <taxon>Arthropoda</taxon>
        <taxon>Hexapoda</taxon>
        <taxon>Insecta</taxon>
        <taxon>Pterygota</taxon>
        <taxon>Neoptera</taxon>
        <taxon>Endopterygota</taxon>
        <taxon>Lepidoptera</taxon>
        <taxon>Glossata</taxon>
        <taxon>Ditrysia</taxon>
        <taxon>Noctuoidea</taxon>
        <taxon>Noctuidae</taxon>
        <taxon>Amphipyrinae</taxon>
        <taxon>Spodoptera</taxon>
    </lineage>
</organism>